<evidence type="ECO:0000313" key="3">
    <source>
        <dbReference type="Ensembl" id="ENSCSAVP00000007394.1"/>
    </source>
</evidence>
<dbReference type="Proteomes" id="UP000007875">
    <property type="component" value="Unassembled WGS sequence"/>
</dbReference>
<keyword evidence="2" id="KW-0472">Membrane</keyword>
<name>H2YPY6_CIOSA</name>
<proteinExistence type="predicted"/>
<dbReference type="AlphaFoldDB" id="H2YPY6"/>
<reference evidence="3" key="2">
    <citation type="submission" date="2025-08" db="UniProtKB">
        <authorList>
            <consortium name="Ensembl"/>
        </authorList>
    </citation>
    <scope>IDENTIFICATION</scope>
</reference>
<evidence type="ECO:0000256" key="2">
    <source>
        <dbReference type="SAM" id="Phobius"/>
    </source>
</evidence>
<dbReference type="Ensembl" id="ENSCSAVT00000007491.1">
    <property type="protein sequence ID" value="ENSCSAVP00000007394.1"/>
    <property type="gene ID" value="ENSCSAVG00000004416.1"/>
</dbReference>
<dbReference type="InParanoid" id="H2YPY6"/>
<keyword evidence="2" id="KW-1133">Transmembrane helix</keyword>
<feature type="transmembrane region" description="Helical" evidence="2">
    <location>
        <begin position="6"/>
        <end position="32"/>
    </location>
</feature>
<dbReference type="HOGENOM" id="CLU_1242579_0_0_1"/>
<accession>H2YPY6</accession>
<evidence type="ECO:0000256" key="1">
    <source>
        <dbReference type="SAM" id="MobiDB-lite"/>
    </source>
</evidence>
<protein>
    <submittedName>
        <fullName evidence="3">Uncharacterized protein</fullName>
    </submittedName>
</protein>
<keyword evidence="4" id="KW-1185">Reference proteome</keyword>
<evidence type="ECO:0000313" key="4">
    <source>
        <dbReference type="Proteomes" id="UP000007875"/>
    </source>
</evidence>
<keyword evidence="2" id="KW-0812">Transmembrane</keyword>
<feature type="region of interest" description="Disordered" evidence="1">
    <location>
        <begin position="198"/>
        <end position="223"/>
    </location>
</feature>
<reference evidence="4" key="1">
    <citation type="submission" date="2003-08" db="EMBL/GenBank/DDBJ databases">
        <authorList>
            <person name="Birren B."/>
            <person name="Nusbaum C."/>
            <person name="Abebe A."/>
            <person name="Abouelleil A."/>
            <person name="Adekoya E."/>
            <person name="Ait-zahra M."/>
            <person name="Allen N."/>
            <person name="Allen T."/>
            <person name="An P."/>
            <person name="Anderson M."/>
            <person name="Anderson S."/>
            <person name="Arachchi H."/>
            <person name="Armbruster J."/>
            <person name="Bachantsang P."/>
            <person name="Baldwin J."/>
            <person name="Barry A."/>
            <person name="Bayul T."/>
            <person name="Blitshsteyn B."/>
            <person name="Bloom T."/>
            <person name="Blye J."/>
            <person name="Boguslavskiy L."/>
            <person name="Borowsky M."/>
            <person name="Boukhgalter B."/>
            <person name="Brunache A."/>
            <person name="Butler J."/>
            <person name="Calixte N."/>
            <person name="Calvo S."/>
            <person name="Camarata J."/>
            <person name="Campo K."/>
            <person name="Chang J."/>
            <person name="Cheshatsang Y."/>
            <person name="Citroen M."/>
            <person name="Collymore A."/>
            <person name="Considine T."/>
            <person name="Cook A."/>
            <person name="Cooke P."/>
            <person name="Corum B."/>
            <person name="Cuomo C."/>
            <person name="David R."/>
            <person name="Dawoe T."/>
            <person name="Degray S."/>
            <person name="Dodge S."/>
            <person name="Dooley K."/>
            <person name="Dorje P."/>
            <person name="Dorjee K."/>
            <person name="Dorris L."/>
            <person name="Duffey N."/>
            <person name="Dupes A."/>
            <person name="Elkins T."/>
            <person name="Engels R."/>
            <person name="Erickson J."/>
            <person name="Farina A."/>
            <person name="Faro S."/>
            <person name="Ferreira P."/>
            <person name="Fischer H."/>
            <person name="Fitzgerald M."/>
            <person name="Foley K."/>
            <person name="Gage D."/>
            <person name="Galagan J."/>
            <person name="Gearin G."/>
            <person name="Gnerre S."/>
            <person name="Gnirke A."/>
            <person name="Goyette A."/>
            <person name="Graham J."/>
            <person name="Grandbois E."/>
            <person name="Gyaltsen K."/>
            <person name="Hafez N."/>
            <person name="Hagopian D."/>
            <person name="Hagos B."/>
            <person name="Hall J."/>
            <person name="Hatcher B."/>
            <person name="Heller A."/>
            <person name="Higgins H."/>
            <person name="Honan T."/>
            <person name="Horn A."/>
            <person name="Houde N."/>
            <person name="Hughes L."/>
            <person name="Hulme W."/>
            <person name="Husby E."/>
            <person name="Iliev I."/>
            <person name="Jaffe D."/>
            <person name="Jones C."/>
            <person name="Kamal M."/>
            <person name="Kamat A."/>
            <person name="Kamvysselis M."/>
            <person name="Karlsson E."/>
            <person name="Kells C."/>
            <person name="Kieu A."/>
            <person name="Kisner P."/>
            <person name="Kodira C."/>
            <person name="Kulbokas E."/>
            <person name="Labutti K."/>
            <person name="Lama D."/>
            <person name="Landers T."/>
            <person name="Leger J."/>
            <person name="Levine S."/>
            <person name="Lewis D."/>
            <person name="Lewis T."/>
            <person name="Lindblad-toh K."/>
            <person name="Liu X."/>
            <person name="Lokyitsang T."/>
            <person name="Lokyitsang Y."/>
            <person name="Lucien O."/>
            <person name="Lui A."/>
            <person name="Ma L.J."/>
            <person name="Mabbitt R."/>
            <person name="Macdonald J."/>
            <person name="Maclean C."/>
            <person name="Major J."/>
            <person name="Manning J."/>
            <person name="Marabella R."/>
            <person name="Maru K."/>
            <person name="Matthews C."/>
            <person name="Mauceli E."/>
            <person name="Mccarthy M."/>
            <person name="Mcdonough S."/>
            <person name="Mcghee T."/>
            <person name="Meldrim J."/>
            <person name="Meneus L."/>
            <person name="Mesirov J."/>
            <person name="Mihalev A."/>
            <person name="Mihova T."/>
            <person name="Mikkelsen T."/>
            <person name="Mlenga V."/>
            <person name="Moru K."/>
            <person name="Mozes J."/>
            <person name="Mulrain L."/>
            <person name="Munson G."/>
            <person name="Naylor J."/>
            <person name="Newes C."/>
            <person name="Nguyen C."/>
            <person name="Nguyen N."/>
            <person name="Nguyen T."/>
            <person name="Nicol R."/>
            <person name="Nielsen C."/>
            <person name="Nizzari M."/>
            <person name="Norbu C."/>
            <person name="Norbu N."/>
            <person name="O'donnell P."/>
            <person name="Okoawo O."/>
            <person name="O'leary S."/>
            <person name="Omotosho B."/>
            <person name="O'neill K."/>
            <person name="Osman S."/>
            <person name="Parker S."/>
            <person name="Perrin D."/>
            <person name="Phunkhang P."/>
            <person name="Piqani B."/>
            <person name="Purcell S."/>
            <person name="Rachupka T."/>
            <person name="Ramasamy U."/>
            <person name="Rameau R."/>
            <person name="Ray V."/>
            <person name="Raymond C."/>
            <person name="Retta R."/>
            <person name="Richardson S."/>
            <person name="Rise C."/>
            <person name="Rodriguez J."/>
            <person name="Rogers J."/>
            <person name="Rogov P."/>
            <person name="Rutman M."/>
            <person name="Schupbach R."/>
            <person name="Seaman C."/>
            <person name="Settipalli S."/>
            <person name="Sharpe T."/>
            <person name="Sheridan J."/>
            <person name="Sherpa N."/>
            <person name="Shi J."/>
            <person name="Smirnov S."/>
            <person name="Smith C."/>
            <person name="Sougnez C."/>
            <person name="Spencer B."/>
            <person name="Stalker J."/>
            <person name="Stange-thomann N."/>
            <person name="Stavropoulos S."/>
            <person name="Stetson K."/>
            <person name="Stone C."/>
            <person name="Stone S."/>
            <person name="Stubbs M."/>
            <person name="Talamas J."/>
            <person name="Tchuinga P."/>
            <person name="Tenzing P."/>
            <person name="Tesfaye S."/>
            <person name="Theodore J."/>
            <person name="Thoulutsang Y."/>
            <person name="Topham K."/>
            <person name="Towey S."/>
            <person name="Tsamla T."/>
            <person name="Tsomo N."/>
            <person name="Vallee D."/>
            <person name="Vassiliev H."/>
            <person name="Venkataraman V."/>
            <person name="Vinson J."/>
            <person name="Vo A."/>
            <person name="Wade C."/>
            <person name="Wang S."/>
            <person name="Wangchuk T."/>
            <person name="Wangdi T."/>
            <person name="Whittaker C."/>
            <person name="Wilkinson J."/>
            <person name="Wu Y."/>
            <person name="Wyman D."/>
            <person name="Yadav S."/>
            <person name="Yang S."/>
            <person name="Yang X."/>
            <person name="Yeager S."/>
            <person name="Yee E."/>
            <person name="Young G."/>
            <person name="Zainoun J."/>
            <person name="Zembeck L."/>
            <person name="Zimmer A."/>
            <person name="Zody M."/>
            <person name="Lander E."/>
        </authorList>
    </citation>
    <scope>NUCLEOTIDE SEQUENCE [LARGE SCALE GENOMIC DNA]</scope>
</reference>
<organism evidence="3 4">
    <name type="scientific">Ciona savignyi</name>
    <name type="common">Pacific transparent sea squirt</name>
    <dbReference type="NCBI Taxonomy" id="51511"/>
    <lineage>
        <taxon>Eukaryota</taxon>
        <taxon>Metazoa</taxon>
        <taxon>Chordata</taxon>
        <taxon>Tunicata</taxon>
        <taxon>Ascidiacea</taxon>
        <taxon>Phlebobranchia</taxon>
        <taxon>Cionidae</taxon>
        <taxon>Ciona</taxon>
    </lineage>
</organism>
<reference evidence="3" key="3">
    <citation type="submission" date="2025-09" db="UniProtKB">
        <authorList>
            <consortium name="Ensembl"/>
        </authorList>
    </citation>
    <scope>IDENTIFICATION</scope>
</reference>
<sequence>MAVVISPGILAAICILSVELVVIIIVIAFLLWRGKQGNKTHGIPQINGDKFETKTSTKDYKADVSNNQLEVTQEDKYMGNSLQKSNSIKSLNVSETKEPISESSGISCEDHILANGVFYETNEEEDVAKEDDIAAAHPPSVTYMAKEEENSEVLITSNDNTQVNFTDGNMLMETAVSNTEECPGPCTPRNTTQLVSLLPPPNSSVAEHSTPEFSKLSLKPTKK</sequence>